<feature type="transmembrane region" description="Helical" evidence="6">
    <location>
        <begin position="183"/>
        <end position="203"/>
    </location>
</feature>
<dbReference type="Proteomes" id="UP000005262">
    <property type="component" value="Chromosome"/>
</dbReference>
<gene>
    <name evidence="7" type="ordered locus">Desmer_2808</name>
</gene>
<dbReference type="Pfam" id="PF01810">
    <property type="entry name" value="LysE"/>
    <property type="match status" value="1"/>
</dbReference>
<dbReference type="EMBL" id="CP003629">
    <property type="protein sequence ID" value="AFQ44715.1"/>
    <property type="molecule type" value="Genomic_DNA"/>
</dbReference>
<accession>J7ISR4</accession>
<feature type="transmembrane region" description="Helical" evidence="6">
    <location>
        <begin position="40"/>
        <end position="61"/>
    </location>
</feature>
<evidence type="ECO:0000313" key="8">
    <source>
        <dbReference type="Proteomes" id="UP000005262"/>
    </source>
</evidence>
<keyword evidence="5 6" id="KW-0472">Membrane</keyword>
<name>J7ISR4_DESMD</name>
<evidence type="ECO:0000313" key="7">
    <source>
        <dbReference type="EMBL" id="AFQ44715.1"/>
    </source>
</evidence>
<dbReference type="OrthoDB" id="5638726at2"/>
<keyword evidence="3 6" id="KW-0812">Transmembrane</keyword>
<dbReference type="InterPro" id="IPR001123">
    <property type="entry name" value="LeuE-type"/>
</dbReference>
<protein>
    <submittedName>
        <fullName evidence="7">Putative threonine efflux protein</fullName>
    </submittedName>
</protein>
<evidence type="ECO:0000256" key="2">
    <source>
        <dbReference type="ARBA" id="ARBA00022475"/>
    </source>
</evidence>
<keyword evidence="8" id="KW-1185">Reference proteome</keyword>
<dbReference type="GO" id="GO:0015171">
    <property type="term" value="F:amino acid transmembrane transporter activity"/>
    <property type="evidence" value="ECO:0007669"/>
    <property type="project" value="TreeGrafter"/>
</dbReference>
<dbReference type="GO" id="GO:0005886">
    <property type="term" value="C:plasma membrane"/>
    <property type="evidence" value="ECO:0007669"/>
    <property type="project" value="UniProtKB-SubCell"/>
</dbReference>
<evidence type="ECO:0000256" key="3">
    <source>
        <dbReference type="ARBA" id="ARBA00022692"/>
    </source>
</evidence>
<feature type="transmembrane region" description="Helical" evidence="6">
    <location>
        <begin position="147"/>
        <end position="171"/>
    </location>
</feature>
<dbReference type="RefSeq" id="WP_014903628.1">
    <property type="nucleotide sequence ID" value="NC_018515.1"/>
</dbReference>
<dbReference type="PANTHER" id="PTHR30086:SF20">
    <property type="entry name" value="ARGININE EXPORTER PROTEIN ARGO-RELATED"/>
    <property type="match status" value="1"/>
</dbReference>
<evidence type="ECO:0000256" key="1">
    <source>
        <dbReference type="ARBA" id="ARBA00004651"/>
    </source>
</evidence>
<dbReference type="AlphaFoldDB" id="J7ISR4"/>
<feature type="transmembrane region" description="Helical" evidence="6">
    <location>
        <begin position="6"/>
        <end position="28"/>
    </location>
</feature>
<comment type="subcellular location">
    <subcellularLocation>
        <location evidence="1">Cell membrane</location>
        <topology evidence="1">Multi-pass membrane protein</topology>
    </subcellularLocation>
</comment>
<sequence>MEINFFLKGFILGFSIAAPVGPIGILCIRRTLEYGRMSGFLSGLGAATADAAYGMIAGLGLTVVTSFLIGHQAWLRIVGGMFLCYLGIRTFIKRPAENPTLVNNYGLLGNYLSTFLLTLTNPMTIIAFVGVFAGLGLGTNKSSYLSSFSLVLGVFLGSGSWWMLLSFTINVFRKRFSASRLLWVNRVSGLIIIVFGLIALMTWK</sequence>
<dbReference type="HOGENOM" id="CLU_087840_1_1_9"/>
<proteinExistence type="predicted"/>
<dbReference type="eggNOG" id="COG1280">
    <property type="taxonomic scope" value="Bacteria"/>
</dbReference>
<reference evidence="8" key="2">
    <citation type="submission" date="2012-08" db="EMBL/GenBank/DDBJ databases">
        <title>Finished genome of Desulfosporosinus meridiei DSM 13257.</title>
        <authorList>
            <person name="Huntemann M."/>
            <person name="Wei C.-L."/>
            <person name="Han J."/>
            <person name="Detter J.C."/>
            <person name="Han C."/>
            <person name="Davenport K."/>
            <person name="Daligault H."/>
            <person name="Erkkila T."/>
            <person name="Gu W."/>
            <person name="Munk A.C.C."/>
            <person name="Teshima H."/>
            <person name="Xu Y."/>
            <person name="Chain P."/>
            <person name="Tapia R."/>
            <person name="Chen A."/>
            <person name="Krypides N."/>
            <person name="Mavromatis K."/>
            <person name="Markowitz V."/>
            <person name="Szeto E."/>
            <person name="Ivanova N."/>
            <person name="Mikhailova N."/>
            <person name="Ovchinnikova G."/>
            <person name="Pagani I."/>
            <person name="Pati A."/>
            <person name="Goodwin L."/>
            <person name="Peters L."/>
            <person name="Pitluck S."/>
            <person name="Woyke T."/>
            <person name="Pester M."/>
            <person name="Spring S."/>
            <person name="Ollivier B."/>
            <person name="Rattei T."/>
            <person name="Klenk H.-P."/>
            <person name="Wagner M."/>
            <person name="Loy A."/>
        </authorList>
    </citation>
    <scope>NUCLEOTIDE SEQUENCE [LARGE SCALE GENOMIC DNA]</scope>
    <source>
        <strain evidence="8">ATCC BAA-275 / DSM 13257 / NCIMB 13706 / S10</strain>
    </source>
</reference>
<evidence type="ECO:0000256" key="4">
    <source>
        <dbReference type="ARBA" id="ARBA00022989"/>
    </source>
</evidence>
<organism evidence="7 8">
    <name type="scientific">Desulfosporosinus meridiei (strain ATCC BAA-275 / DSM 13257 / KCTC 12902 / NCIMB 13706 / S10)</name>
    <dbReference type="NCBI Taxonomy" id="768704"/>
    <lineage>
        <taxon>Bacteria</taxon>
        <taxon>Bacillati</taxon>
        <taxon>Bacillota</taxon>
        <taxon>Clostridia</taxon>
        <taxon>Eubacteriales</taxon>
        <taxon>Desulfitobacteriaceae</taxon>
        <taxon>Desulfosporosinus</taxon>
    </lineage>
</organism>
<evidence type="ECO:0000256" key="6">
    <source>
        <dbReference type="SAM" id="Phobius"/>
    </source>
</evidence>
<dbReference type="KEGG" id="dmi:Desmer_2808"/>
<reference evidence="7 8" key="1">
    <citation type="journal article" date="2012" name="J. Bacteriol.">
        <title>Complete genome sequences of Desulfosporosinus orientis DSM765T, Desulfosporosinus youngiae DSM17734T, Desulfosporosinus meridiei DSM13257T, and Desulfosporosinus acidiphilus DSM22704T.</title>
        <authorList>
            <person name="Pester M."/>
            <person name="Brambilla E."/>
            <person name="Alazard D."/>
            <person name="Rattei T."/>
            <person name="Weinmaier T."/>
            <person name="Han J."/>
            <person name="Lucas S."/>
            <person name="Lapidus A."/>
            <person name="Cheng J.F."/>
            <person name="Goodwin L."/>
            <person name="Pitluck S."/>
            <person name="Peters L."/>
            <person name="Ovchinnikova G."/>
            <person name="Teshima H."/>
            <person name="Detter J.C."/>
            <person name="Han C.S."/>
            <person name="Tapia R."/>
            <person name="Land M.L."/>
            <person name="Hauser L."/>
            <person name="Kyrpides N.C."/>
            <person name="Ivanova N.N."/>
            <person name="Pagani I."/>
            <person name="Huntmann M."/>
            <person name="Wei C.L."/>
            <person name="Davenport K.W."/>
            <person name="Daligault H."/>
            <person name="Chain P.S."/>
            <person name="Chen A."/>
            <person name="Mavromatis K."/>
            <person name="Markowitz V."/>
            <person name="Szeto E."/>
            <person name="Mikhailova N."/>
            <person name="Pati A."/>
            <person name="Wagner M."/>
            <person name="Woyke T."/>
            <person name="Ollivier B."/>
            <person name="Klenk H.P."/>
            <person name="Spring S."/>
            <person name="Loy A."/>
        </authorList>
    </citation>
    <scope>NUCLEOTIDE SEQUENCE [LARGE SCALE GENOMIC DNA]</scope>
    <source>
        <strain evidence="8">ATCC BAA-275 / DSM 13257 / NCIMB 13706 / S10</strain>
    </source>
</reference>
<keyword evidence="4 6" id="KW-1133">Transmembrane helix</keyword>
<feature type="transmembrane region" description="Helical" evidence="6">
    <location>
        <begin position="112"/>
        <end position="135"/>
    </location>
</feature>
<feature type="transmembrane region" description="Helical" evidence="6">
    <location>
        <begin position="73"/>
        <end position="92"/>
    </location>
</feature>
<keyword evidence="2" id="KW-1003">Cell membrane</keyword>
<dbReference type="PANTHER" id="PTHR30086">
    <property type="entry name" value="ARGININE EXPORTER PROTEIN ARGO"/>
    <property type="match status" value="1"/>
</dbReference>
<evidence type="ECO:0000256" key="5">
    <source>
        <dbReference type="ARBA" id="ARBA00023136"/>
    </source>
</evidence>